<protein>
    <recommendedName>
        <fullName evidence="3">DUF3800 domain-containing protein</fullName>
    </recommendedName>
</protein>
<dbReference type="Proteomes" id="UP000727654">
    <property type="component" value="Unassembled WGS sequence"/>
</dbReference>
<accession>A0ABM8WD47</accession>
<comment type="caution">
    <text evidence="1">The sequence shown here is derived from an EMBL/GenBank/DDBJ whole genome shotgun (WGS) entry which is preliminary data.</text>
</comment>
<dbReference type="EMBL" id="CAJZAI010000001">
    <property type="protein sequence ID" value="CAG9165234.1"/>
    <property type="molecule type" value="Genomic_DNA"/>
</dbReference>
<organism evidence="1 2">
    <name type="scientific">Cupriavidus laharis</name>
    <dbReference type="NCBI Taxonomy" id="151654"/>
    <lineage>
        <taxon>Bacteria</taxon>
        <taxon>Pseudomonadati</taxon>
        <taxon>Pseudomonadota</taxon>
        <taxon>Betaproteobacteria</taxon>
        <taxon>Burkholderiales</taxon>
        <taxon>Burkholderiaceae</taxon>
        <taxon>Cupriavidus</taxon>
    </lineage>
</organism>
<evidence type="ECO:0000313" key="1">
    <source>
        <dbReference type="EMBL" id="CAG9165234.1"/>
    </source>
</evidence>
<evidence type="ECO:0008006" key="3">
    <source>
        <dbReference type="Google" id="ProtNLM"/>
    </source>
</evidence>
<dbReference type="RefSeq" id="WP_224078090.1">
    <property type="nucleotide sequence ID" value="NZ_CAJZAI010000001.1"/>
</dbReference>
<evidence type="ECO:0000313" key="2">
    <source>
        <dbReference type="Proteomes" id="UP000727654"/>
    </source>
</evidence>
<reference evidence="1 2" key="1">
    <citation type="submission" date="2021-08" db="EMBL/GenBank/DDBJ databases">
        <authorList>
            <person name="Peeters C."/>
        </authorList>
    </citation>
    <scope>NUCLEOTIDE SEQUENCE [LARGE SCALE GENOMIC DNA]</scope>
    <source>
        <strain evidence="1 2">LMG 23992</strain>
    </source>
</reference>
<name>A0ABM8WD47_9BURK</name>
<gene>
    <name evidence="1" type="ORF">LMG23992_00378</name>
</gene>
<proteinExistence type="predicted"/>
<sequence length="283" mass="32564">MSGDSLNQYLLEHERGAYLDFPDDDAYGGREALKVDGYGIFYIDNSVDPALLKDAAKQIAGLDDKRIIRQRLVYKLMRDATDRAISRYFQCEGIPWDYRSIVESADCLETLIKGIFYKVCKIRRSEMLDEEVVALCEMHRRNDSLSIVYERVGQIQKFIHEKVDQFCGNGARDALPVKHMRNLLAAARLHLHICDINTKDASYSVYLDELSKLVSEFEYFNPHIPELPAGKQVIPRWRVRHMKPLSHFYDKSTRRKLAELQALDEGLTADAFARAALEICAKK</sequence>
<keyword evidence="2" id="KW-1185">Reference proteome</keyword>